<accession>A0A2Z5ZEB7</accession>
<proteinExistence type="predicted"/>
<protein>
    <submittedName>
        <fullName evidence="1">Minor capsid protein E</fullName>
    </submittedName>
</protein>
<organism evidence="1 2">
    <name type="scientific">Acetobacter orientalis</name>
    <dbReference type="NCBI Taxonomy" id="146474"/>
    <lineage>
        <taxon>Bacteria</taxon>
        <taxon>Pseudomonadati</taxon>
        <taxon>Pseudomonadota</taxon>
        <taxon>Alphaproteobacteria</taxon>
        <taxon>Acetobacterales</taxon>
        <taxon>Acetobacteraceae</taxon>
        <taxon>Acetobacter</taxon>
    </lineage>
</organism>
<reference evidence="1 2" key="1">
    <citation type="submission" date="2018-02" db="EMBL/GenBank/DDBJ databases">
        <title>Acetobacter orientalis genome.</title>
        <authorList>
            <person name="Nakashima N."/>
            <person name="Tamura T."/>
        </authorList>
    </citation>
    <scope>NUCLEOTIDE SEQUENCE [LARGE SCALE GENOMIC DNA]</scope>
    <source>
        <strain evidence="1 2">FAN1</strain>
    </source>
</reference>
<dbReference type="Proteomes" id="UP000270034">
    <property type="component" value="Chromosome"/>
</dbReference>
<evidence type="ECO:0000313" key="2">
    <source>
        <dbReference type="Proteomes" id="UP000270034"/>
    </source>
</evidence>
<dbReference type="EMBL" id="AP018515">
    <property type="protein sequence ID" value="BBC78735.1"/>
    <property type="molecule type" value="Genomic_DNA"/>
</dbReference>
<dbReference type="Pfam" id="PF03864">
    <property type="entry name" value="Phage_cap_E"/>
    <property type="match status" value="1"/>
</dbReference>
<dbReference type="KEGG" id="aot:AcetOri_orf00561"/>
<dbReference type="AlphaFoldDB" id="A0A2Z5ZEB7"/>
<sequence>MSILDVFRNDAFSSISLTSAVDRVPFQPTGIGDLGLFEDLPIRTTALAVESRDQKLVIIPTSERGAPPTERQTEKRKARYFEAPRLAHGDTVYATELQNIRQFGEESVLMQVETEVARRLSGPTGLTANMEYTWELHRLAAVQGLLLDADGSVLFDWAKEFQIDRPKEIGFALDAQDPVLGSLRRQCNVIVRNMMRQAQGAWLPTTRVMAMCGDDFWDALITHKDVLTTYFNWEAAKELRKGTAFEAMDFGGISWFNYRGSNDNSTIAVATDKVKFFPQGAPGVFQRALAPGEAVQWVNTPGLPIYIIPIFDRDRNFWWRMEAYSYPLHICTRPEILMSGRLGK</sequence>
<dbReference type="InterPro" id="IPR005564">
    <property type="entry name" value="Major_capsid_GpE"/>
</dbReference>
<gene>
    <name evidence="1" type="ORF">AcetOrient_orf00561</name>
</gene>
<name>A0A2Z5ZEB7_9PROT</name>
<evidence type="ECO:0000313" key="1">
    <source>
        <dbReference type="EMBL" id="BBC78735.1"/>
    </source>
</evidence>